<comment type="caution">
    <text evidence="3">The sequence shown here is derived from an EMBL/GenBank/DDBJ whole genome shotgun (WGS) entry which is preliminary data.</text>
</comment>
<evidence type="ECO:0000313" key="3">
    <source>
        <dbReference type="EMBL" id="MFB5269930.1"/>
    </source>
</evidence>
<reference evidence="3 4" key="1">
    <citation type="submission" date="2024-09" db="EMBL/GenBank/DDBJ databases">
        <title>Paenibacillus zeirhizospherea sp. nov., isolated from surface of the maize (Zea mays) roots in a horticulture field, Hungary.</title>
        <authorList>
            <person name="Marton D."/>
            <person name="Farkas M."/>
            <person name="Bedics A."/>
            <person name="Toth E."/>
            <person name="Tancsics A."/>
            <person name="Boka K."/>
            <person name="Maroti G."/>
            <person name="Kriszt B."/>
            <person name="Cserhati M."/>
        </authorList>
    </citation>
    <scope>NUCLEOTIDE SEQUENCE [LARGE SCALE GENOMIC DNA]</scope>
    <source>
        <strain evidence="3 4">KCTC 33519</strain>
    </source>
</reference>
<dbReference type="Pfam" id="PF02452">
    <property type="entry name" value="PemK_toxin"/>
    <property type="match status" value="1"/>
</dbReference>
<protein>
    <submittedName>
        <fullName evidence="3">Type II toxin-antitoxin system PemK/MazF family toxin</fullName>
        <ecNumber evidence="3">3.1.-.-</ecNumber>
    </submittedName>
</protein>
<dbReference type="EMBL" id="JBHHMI010000048">
    <property type="protein sequence ID" value="MFB5269930.1"/>
    <property type="molecule type" value="Genomic_DNA"/>
</dbReference>
<comment type="similarity">
    <text evidence="1">Belongs to the PemK/MazF family.</text>
</comment>
<evidence type="ECO:0000256" key="1">
    <source>
        <dbReference type="ARBA" id="ARBA00007521"/>
    </source>
</evidence>
<sequence length="188" mass="20800">MTMGQTKSDLDVALDELKDAILTHLDSRQQRQMKEWLSLYSSYLAKESTFKPITDTIKYDPGTILAIELGYNPGSEHGGNHYAVVVEDNSKSSPVVMVVPLGSAKPGKSVHFNDVDLGEIPEINKLSRYPAGTKSIAAVSQMRCISKLRINAPLRSGDQIIKVPVPKLKDLYNKIQKRFTTKGLNKVT</sequence>
<dbReference type="InterPro" id="IPR003477">
    <property type="entry name" value="PemK-like"/>
</dbReference>
<accession>A0ABV5B0D6</accession>
<organism evidence="3 4">
    <name type="scientific">Paenibacillus enshidis</name>
    <dbReference type="NCBI Taxonomy" id="1458439"/>
    <lineage>
        <taxon>Bacteria</taxon>
        <taxon>Bacillati</taxon>
        <taxon>Bacillota</taxon>
        <taxon>Bacilli</taxon>
        <taxon>Bacillales</taxon>
        <taxon>Paenibacillaceae</taxon>
        <taxon>Paenibacillus</taxon>
    </lineage>
</organism>
<dbReference type="GO" id="GO:0016787">
    <property type="term" value="F:hydrolase activity"/>
    <property type="evidence" value="ECO:0007669"/>
    <property type="project" value="UniProtKB-KW"/>
</dbReference>
<keyword evidence="4" id="KW-1185">Reference proteome</keyword>
<dbReference type="Proteomes" id="UP001580346">
    <property type="component" value="Unassembled WGS sequence"/>
</dbReference>
<keyword evidence="2" id="KW-1277">Toxin-antitoxin system</keyword>
<proteinExistence type="inferred from homology"/>
<gene>
    <name evidence="3" type="ORF">ACE41H_24545</name>
</gene>
<dbReference type="Gene3D" id="2.30.30.110">
    <property type="match status" value="1"/>
</dbReference>
<evidence type="ECO:0000256" key="2">
    <source>
        <dbReference type="ARBA" id="ARBA00022649"/>
    </source>
</evidence>
<evidence type="ECO:0000313" key="4">
    <source>
        <dbReference type="Proteomes" id="UP001580346"/>
    </source>
</evidence>
<dbReference type="RefSeq" id="WP_375358200.1">
    <property type="nucleotide sequence ID" value="NZ_JBHHMI010000048.1"/>
</dbReference>
<name>A0ABV5B0D6_9BACL</name>
<dbReference type="InterPro" id="IPR011067">
    <property type="entry name" value="Plasmid_toxin/cell-grow_inhib"/>
</dbReference>
<dbReference type="SUPFAM" id="SSF50118">
    <property type="entry name" value="Cell growth inhibitor/plasmid maintenance toxic component"/>
    <property type="match status" value="1"/>
</dbReference>
<dbReference type="EC" id="3.1.-.-" evidence="3"/>
<keyword evidence="3" id="KW-0378">Hydrolase</keyword>